<sequence>SPESLTTSPNNQFSVNCTARAEVDGQSIPVDIEWTRIDIFSQSGPSELMPTLYTTTGSPERGYQSVLTTSENDTGNTIIYRCTATTLGYSSFSDITILVEAATNIQTISSTFITNPSITPPTQKTISPNTVTTTVFIPGTYMSLSNNYVMMTMSTESQAQSTTKQASGVTTTPTASTATTNAAVNPSITTTNITAATMTPTIMTKSANAP</sequence>
<comment type="caution">
    <text evidence="3">The sequence shown here is derived from an EMBL/GenBank/DDBJ whole genome shotgun (WGS) entry which is preliminary data.</text>
</comment>
<dbReference type="EMBL" id="CASHTH010001153">
    <property type="protein sequence ID" value="CAI8012112.1"/>
    <property type="molecule type" value="Genomic_DNA"/>
</dbReference>
<feature type="non-terminal residue" evidence="3">
    <location>
        <position position="210"/>
    </location>
</feature>
<protein>
    <recommendedName>
        <fullName evidence="2">Ig-like domain-containing protein</fullName>
    </recommendedName>
</protein>
<feature type="domain" description="Ig-like" evidence="2">
    <location>
        <begin position="1"/>
        <end position="96"/>
    </location>
</feature>
<feature type="compositionally biased region" description="Low complexity" evidence="1">
    <location>
        <begin position="169"/>
        <end position="183"/>
    </location>
</feature>
<organism evidence="3 4">
    <name type="scientific">Geodia barretti</name>
    <name type="common">Barrett's horny sponge</name>
    <dbReference type="NCBI Taxonomy" id="519541"/>
    <lineage>
        <taxon>Eukaryota</taxon>
        <taxon>Metazoa</taxon>
        <taxon>Porifera</taxon>
        <taxon>Demospongiae</taxon>
        <taxon>Heteroscleromorpha</taxon>
        <taxon>Tetractinellida</taxon>
        <taxon>Astrophorina</taxon>
        <taxon>Geodiidae</taxon>
        <taxon>Geodia</taxon>
    </lineage>
</organism>
<name>A0AA35RJB7_GEOBA</name>
<dbReference type="InterPro" id="IPR007110">
    <property type="entry name" value="Ig-like_dom"/>
</dbReference>
<gene>
    <name evidence="3" type="ORF">GBAR_LOCUS7772</name>
</gene>
<accession>A0AA35RJB7</accession>
<evidence type="ECO:0000259" key="2">
    <source>
        <dbReference type="PROSITE" id="PS50835"/>
    </source>
</evidence>
<dbReference type="AlphaFoldDB" id="A0AA35RJB7"/>
<evidence type="ECO:0000313" key="4">
    <source>
        <dbReference type="Proteomes" id="UP001174909"/>
    </source>
</evidence>
<dbReference type="PROSITE" id="PS50835">
    <property type="entry name" value="IG_LIKE"/>
    <property type="match status" value="1"/>
</dbReference>
<feature type="compositionally biased region" description="Polar residues" evidence="1">
    <location>
        <begin position="159"/>
        <end position="168"/>
    </location>
</feature>
<keyword evidence="4" id="KW-1185">Reference proteome</keyword>
<dbReference type="Proteomes" id="UP001174909">
    <property type="component" value="Unassembled WGS sequence"/>
</dbReference>
<feature type="region of interest" description="Disordered" evidence="1">
    <location>
        <begin position="159"/>
        <end position="183"/>
    </location>
</feature>
<reference evidence="3" key="1">
    <citation type="submission" date="2023-03" db="EMBL/GenBank/DDBJ databases">
        <authorList>
            <person name="Steffen K."/>
            <person name="Cardenas P."/>
        </authorList>
    </citation>
    <scope>NUCLEOTIDE SEQUENCE</scope>
</reference>
<evidence type="ECO:0000313" key="3">
    <source>
        <dbReference type="EMBL" id="CAI8012112.1"/>
    </source>
</evidence>
<proteinExistence type="predicted"/>
<feature type="non-terminal residue" evidence="3">
    <location>
        <position position="1"/>
    </location>
</feature>
<evidence type="ECO:0000256" key="1">
    <source>
        <dbReference type="SAM" id="MobiDB-lite"/>
    </source>
</evidence>